<feature type="transmembrane region" description="Helical" evidence="7">
    <location>
        <begin position="12"/>
        <end position="31"/>
    </location>
</feature>
<keyword evidence="4 7" id="KW-0812">Transmembrane</keyword>
<dbReference type="EMBL" id="CP133659">
    <property type="protein sequence ID" value="WMW64599.1"/>
    <property type="molecule type" value="Genomic_DNA"/>
</dbReference>
<sequence>MNDNIRNSLFRLLDALCILIALYAIGEIMLPDEYSVLIDYTGASFFTTFFFLLSFYVLDCYSVGEEDFRDSVARVGVASVLGVIATGFTFYSFESWRFDRATFLLLLVLVVAMCLAWRMVWHRIGRRFTTRHRVVLVGVDRAGKVRALLAQSMPHAEILGYVGEGGIDADAGPCLGPSYDPLGVARSHGATMLVMLPDAPLDEDIARELLRAKLGGLMVVDIRTLYEHVAGRIPVSLIRDEWLLMEDGFNLNTQGSMQRLKRVFDVLTSFVLLVLTLPIMAVAALVIRLESPGPVIYKQKRVGLQEKEFTVLKFRSMTVDAEKNGAVWAQKGDTRVTKVGKFIRKVRIDELPQLWNVLRGDMSLIGPRPERMQFVRELEKVIPYFYVRHTVKPGVTGWAQVCYPYGASIEDARYKLEYDLYYIKNMSPLLDLKIVLKTVGVILFPKGAR</sequence>
<dbReference type="NCBIfam" id="TIGR03025">
    <property type="entry name" value="EPS_sugtrans"/>
    <property type="match status" value="1"/>
</dbReference>
<protein>
    <submittedName>
        <fullName evidence="9">Sugar transferase</fullName>
    </submittedName>
</protein>
<dbReference type="NCBIfam" id="TIGR03013">
    <property type="entry name" value="EpsB_2"/>
    <property type="match status" value="1"/>
</dbReference>
<evidence type="ECO:0000256" key="2">
    <source>
        <dbReference type="ARBA" id="ARBA00006464"/>
    </source>
</evidence>
<keyword evidence="3 9" id="KW-0808">Transferase</keyword>
<evidence type="ECO:0000256" key="7">
    <source>
        <dbReference type="SAM" id="Phobius"/>
    </source>
</evidence>
<feature type="transmembrane region" description="Helical" evidence="7">
    <location>
        <begin position="266"/>
        <end position="287"/>
    </location>
</feature>
<dbReference type="PANTHER" id="PTHR30576">
    <property type="entry name" value="COLANIC BIOSYNTHESIS UDP-GLUCOSE LIPID CARRIER TRANSFERASE"/>
    <property type="match status" value="1"/>
</dbReference>
<evidence type="ECO:0000313" key="9">
    <source>
        <dbReference type="EMBL" id="WMW64599.1"/>
    </source>
</evidence>
<dbReference type="PANTHER" id="PTHR30576:SF21">
    <property type="entry name" value="UDP-GLUCOSE:UNDECAPRENYL-PHOSPHATE GLUCOSE-1-PHOSPHATE TRANSFERASE"/>
    <property type="match status" value="1"/>
</dbReference>
<evidence type="ECO:0000259" key="8">
    <source>
        <dbReference type="Pfam" id="PF02397"/>
    </source>
</evidence>
<name>A0ABY9QYM1_9BACT</name>
<feature type="transmembrane region" description="Helical" evidence="7">
    <location>
        <begin position="103"/>
        <end position="121"/>
    </location>
</feature>
<dbReference type="GO" id="GO:0016740">
    <property type="term" value="F:transferase activity"/>
    <property type="evidence" value="ECO:0007669"/>
    <property type="project" value="UniProtKB-KW"/>
</dbReference>
<evidence type="ECO:0000256" key="3">
    <source>
        <dbReference type="ARBA" id="ARBA00022679"/>
    </source>
</evidence>
<feature type="transmembrane region" description="Helical" evidence="7">
    <location>
        <begin position="71"/>
        <end position="91"/>
    </location>
</feature>
<keyword evidence="10" id="KW-1185">Reference proteome</keyword>
<comment type="subcellular location">
    <subcellularLocation>
        <location evidence="1">Membrane</location>
        <topology evidence="1">Multi-pass membrane protein</topology>
    </subcellularLocation>
</comment>
<dbReference type="InterPro" id="IPR017464">
    <property type="entry name" value="Sugar_tfrase_EpsB_2"/>
</dbReference>
<dbReference type="RefSeq" id="WP_309540682.1">
    <property type="nucleotide sequence ID" value="NZ_CP133659.1"/>
</dbReference>
<evidence type="ECO:0000256" key="5">
    <source>
        <dbReference type="ARBA" id="ARBA00022989"/>
    </source>
</evidence>
<dbReference type="Pfam" id="PF02397">
    <property type="entry name" value="Bac_transf"/>
    <property type="match status" value="1"/>
</dbReference>
<gene>
    <name evidence="9" type="ORF">KPS_002646</name>
</gene>
<keyword evidence="5 7" id="KW-1133">Transmembrane helix</keyword>
<reference evidence="9" key="1">
    <citation type="submission" date="2023-09" db="EMBL/GenBank/DDBJ databases">
        <authorList>
            <consortium name="CW5 consortium"/>
            <person name="Lu C.-W."/>
        </authorList>
    </citation>
    <scope>NUCLEOTIDE SEQUENCE</scope>
    <source>
        <strain evidence="9">KPS</strain>
    </source>
</reference>
<dbReference type="InterPro" id="IPR017475">
    <property type="entry name" value="EPS_sugar_tfrase"/>
</dbReference>
<evidence type="ECO:0000313" key="10">
    <source>
        <dbReference type="Proteomes" id="UP001180616"/>
    </source>
</evidence>
<feature type="transmembrane region" description="Helical" evidence="7">
    <location>
        <begin position="37"/>
        <end position="59"/>
    </location>
</feature>
<feature type="domain" description="Bacterial sugar transferase" evidence="8">
    <location>
        <begin position="261"/>
        <end position="443"/>
    </location>
</feature>
<evidence type="ECO:0000256" key="1">
    <source>
        <dbReference type="ARBA" id="ARBA00004141"/>
    </source>
</evidence>
<dbReference type="InterPro" id="IPR003362">
    <property type="entry name" value="Bact_transf"/>
</dbReference>
<organism evidence="9 10">
    <name type="scientific">Nitratidesulfovibrio liaohensis</name>
    <dbReference type="NCBI Taxonomy" id="2604158"/>
    <lineage>
        <taxon>Bacteria</taxon>
        <taxon>Pseudomonadati</taxon>
        <taxon>Thermodesulfobacteriota</taxon>
        <taxon>Desulfovibrionia</taxon>
        <taxon>Desulfovibrionales</taxon>
        <taxon>Desulfovibrionaceae</taxon>
        <taxon>Nitratidesulfovibrio</taxon>
    </lineage>
</organism>
<accession>A0ABY9QYM1</accession>
<proteinExistence type="inferred from homology"/>
<dbReference type="Proteomes" id="UP001180616">
    <property type="component" value="Chromosome"/>
</dbReference>
<evidence type="ECO:0000256" key="4">
    <source>
        <dbReference type="ARBA" id="ARBA00022692"/>
    </source>
</evidence>
<comment type="similarity">
    <text evidence="2">Belongs to the bacterial sugar transferase family.</text>
</comment>
<keyword evidence="6 7" id="KW-0472">Membrane</keyword>
<evidence type="ECO:0000256" key="6">
    <source>
        <dbReference type="ARBA" id="ARBA00023136"/>
    </source>
</evidence>